<evidence type="ECO:0000256" key="7">
    <source>
        <dbReference type="ARBA" id="ARBA00023173"/>
    </source>
</evidence>
<evidence type="ECO:0000256" key="6">
    <source>
        <dbReference type="ARBA" id="ARBA00023136"/>
    </source>
</evidence>
<evidence type="ECO:0000313" key="11">
    <source>
        <dbReference type="EMBL" id="GAA4180111.1"/>
    </source>
</evidence>
<evidence type="ECO:0000256" key="8">
    <source>
        <dbReference type="ARBA" id="ARBA00023214"/>
    </source>
</evidence>
<keyword evidence="7" id="KW-0869">Chloride channel</keyword>
<evidence type="ECO:0000313" key="12">
    <source>
        <dbReference type="Proteomes" id="UP001501079"/>
    </source>
</evidence>
<feature type="transmembrane region" description="Helical" evidence="10">
    <location>
        <begin position="219"/>
        <end position="240"/>
    </location>
</feature>
<dbReference type="InterPro" id="IPR001807">
    <property type="entry name" value="ClC"/>
</dbReference>
<keyword evidence="5" id="KW-0406">Ion transport</keyword>
<evidence type="ECO:0000256" key="1">
    <source>
        <dbReference type="ARBA" id="ARBA00004141"/>
    </source>
</evidence>
<protein>
    <recommendedName>
        <fullName evidence="13">Chloride channel protein</fullName>
    </recommendedName>
</protein>
<dbReference type="PANTHER" id="PTHR43427">
    <property type="entry name" value="CHLORIDE CHANNEL PROTEIN CLC-E"/>
    <property type="match status" value="1"/>
</dbReference>
<evidence type="ECO:0000256" key="2">
    <source>
        <dbReference type="ARBA" id="ARBA00022448"/>
    </source>
</evidence>
<feature type="transmembrane region" description="Helical" evidence="10">
    <location>
        <begin position="57"/>
        <end position="78"/>
    </location>
</feature>
<keyword evidence="12" id="KW-1185">Reference proteome</keyword>
<feature type="transmembrane region" description="Helical" evidence="10">
    <location>
        <begin position="294"/>
        <end position="315"/>
    </location>
</feature>
<dbReference type="Gene3D" id="1.10.3080.10">
    <property type="entry name" value="Clc chloride channel"/>
    <property type="match status" value="1"/>
</dbReference>
<proteinExistence type="predicted"/>
<dbReference type="Proteomes" id="UP001501079">
    <property type="component" value="Unassembled WGS sequence"/>
</dbReference>
<accession>A0ABP8A8X0</accession>
<dbReference type="SUPFAM" id="SSF81340">
    <property type="entry name" value="Clc chloride channel"/>
    <property type="match status" value="1"/>
</dbReference>
<dbReference type="InterPro" id="IPR050368">
    <property type="entry name" value="ClC-type_chloride_channel"/>
</dbReference>
<gene>
    <name evidence="11" type="ORF">GCM10022287_33510</name>
</gene>
<name>A0ABP8A8X0_9MICO</name>
<keyword evidence="4 10" id="KW-1133">Transmembrane helix</keyword>
<feature type="transmembrane region" description="Helical" evidence="10">
    <location>
        <begin position="99"/>
        <end position="119"/>
    </location>
</feature>
<dbReference type="InterPro" id="IPR014743">
    <property type="entry name" value="Cl-channel_core"/>
</dbReference>
<evidence type="ECO:0000256" key="3">
    <source>
        <dbReference type="ARBA" id="ARBA00022692"/>
    </source>
</evidence>
<feature type="transmembrane region" description="Helical" evidence="10">
    <location>
        <begin position="351"/>
        <end position="378"/>
    </location>
</feature>
<keyword evidence="9" id="KW-0407">Ion channel</keyword>
<feature type="transmembrane region" description="Helical" evidence="10">
    <location>
        <begin position="12"/>
        <end position="33"/>
    </location>
</feature>
<evidence type="ECO:0000256" key="4">
    <source>
        <dbReference type="ARBA" id="ARBA00022989"/>
    </source>
</evidence>
<feature type="transmembrane region" description="Helical" evidence="10">
    <location>
        <begin position="149"/>
        <end position="174"/>
    </location>
</feature>
<feature type="transmembrane region" description="Helical" evidence="10">
    <location>
        <begin position="327"/>
        <end position="345"/>
    </location>
</feature>
<keyword evidence="3 10" id="KW-0812">Transmembrane</keyword>
<evidence type="ECO:0000256" key="9">
    <source>
        <dbReference type="ARBA" id="ARBA00023303"/>
    </source>
</evidence>
<keyword evidence="8" id="KW-0868">Chloride</keyword>
<feature type="transmembrane region" description="Helical" evidence="10">
    <location>
        <begin position="252"/>
        <end position="274"/>
    </location>
</feature>
<reference evidence="12" key="1">
    <citation type="journal article" date="2019" name="Int. J. Syst. Evol. Microbiol.">
        <title>The Global Catalogue of Microorganisms (GCM) 10K type strain sequencing project: providing services to taxonomists for standard genome sequencing and annotation.</title>
        <authorList>
            <consortium name="The Broad Institute Genomics Platform"/>
            <consortium name="The Broad Institute Genome Sequencing Center for Infectious Disease"/>
            <person name="Wu L."/>
            <person name="Ma J."/>
        </authorList>
    </citation>
    <scope>NUCLEOTIDE SEQUENCE [LARGE SCALE GENOMIC DNA]</scope>
    <source>
        <strain evidence="12">JCM 17591</strain>
    </source>
</reference>
<keyword evidence="6 10" id="KW-0472">Membrane</keyword>
<dbReference type="RefSeq" id="WP_344756555.1">
    <property type="nucleotide sequence ID" value="NZ_BAABBW010000005.1"/>
</dbReference>
<dbReference type="PRINTS" id="PR00762">
    <property type="entry name" value="CLCHANNEL"/>
</dbReference>
<sequence>MPAAARRILRLALVILIVGVLVGVMAGLVTLFFRGVESLAFGYFEDPSRPGAVAAPVWRRFAAVIVACCIAAVVWWLIRTRARAVPSVQKAVTGERMPWWETIVHAGLQVFIVGAGAPVGREVAPRELGALIGGGFSRLFRLDARERTLVVAAAAGAGLAGVYNVPLAGALFTVEILLAELSLEAIGVALGASALSALVASVVEGDHGFYAIHGADPSWSLAVFALVFGPLFGFLGYWFSHWTAWAEKKKPNGIAILWLLPAASVIVAVIGIWLPQIMGNGRALGQYAFNATSWTALGVLVIGFAAKSVLTLATIRSGAAGGVLQPAISLGAAAGAALGIGWALLWPGSPVAAFAIVGGAALLAASQKAPLMALAIVFELTHAPLEFLAPLGVAVAGAALTRRLLEHREDRNAPRKLDI</sequence>
<evidence type="ECO:0008006" key="13">
    <source>
        <dbReference type="Google" id="ProtNLM"/>
    </source>
</evidence>
<evidence type="ECO:0000256" key="5">
    <source>
        <dbReference type="ARBA" id="ARBA00023065"/>
    </source>
</evidence>
<dbReference type="PANTHER" id="PTHR43427:SF6">
    <property type="entry name" value="CHLORIDE CHANNEL PROTEIN CLC-E"/>
    <property type="match status" value="1"/>
</dbReference>
<comment type="subcellular location">
    <subcellularLocation>
        <location evidence="1">Membrane</location>
        <topology evidence="1">Multi-pass membrane protein</topology>
    </subcellularLocation>
</comment>
<feature type="transmembrane region" description="Helical" evidence="10">
    <location>
        <begin position="181"/>
        <end position="199"/>
    </location>
</feature>
<organism evidence="11 12">
    <name type="scientific">Gryllotalpicola koreensis</name>
    <dbReference type="NCBI Taxonomy" id="993086"/>
    <lineage>
        <taxon>Bacteria</taxon>
        <taxon>Bacillati</taxon>
        <taxon>Actinomycetota</taxon>
        <taxon>Actinomycetes</taxon>
        <taxon>Micrococcales</taxon>
        <taxon>Microbacteriaceae</taxon>
        <taxon>Gryllotalpicola</taxon>
    </lineage>
</organism>
<evidence type="ECO:0000256" key="10">
    <source>
        <dbReference type="SAM" id="Phobius"/>
    </source>
</evidence>
<dbReference type="Pfam" id="PF00654">
    <property type="entry name" value="Voltage_CLC"/>
    <property type="match status" value="1"/>
</dbReference>
<dbReference type="EMBL" id="BAABBW010000005">
    <property type="protein sequence ID" value="GAA4180111.1"/>
    <property type="molecule type" value="Genomic_DNA"/>
</dbReference>
<keyword evidence="2" id="KW-0813">Transport</keyword>
<comment type="caution">
    <text evidence="11">The sequence shown here is derived from an EMBL/GenBank/DDBJ whole genome shotgun (WGS) entry which is preliminary data.</text>
</comment>